<keyword evidence="5 11" id="KW-0418">Kinase</keyword>
<dbReference type="EMBL" id="JAHLQT010035566">
    <property type="protein sequence ID" value="KAG7158333.1"/>
    <property type="molecule type" value="Genomic_DNA"/>
</dbReference>
<keyword evidence="2" id="KW-0723">Serine/threonine-protein kinase</keyword>
<keyword evidence="4" id="KW-0547">Nucleotide-binding</keyword>
<dbReference type="Pfam" id="PF02149">
    <property type="entry name" value="KA1"/>
    <property type="match status" value="1"/>
</dbReference>
<comment type="catalytic activity">
    <reaction evidence="8">
        <text>L-seryl-[protein] + ATP = O-phospho-L-seryl-[protein] + ADP + H(+)</text>
        <dbReference type="Rhea" id="RHEA:17989"/>
        <dbReference type="Rhea" id="RHEA-COMP:9863"/>
        <dbReference type="Rhea" id="RHEA-COMP:11604"/>
        <dbReference type="ChEBI" id="CHEBI:15378"/>
        <dbReference type="ChEBI" id="CHEBI:29999"/>
        <dbReference type="ChEBI" id="CHEBI:30616"/>
        <dbReference type="ChEBI" id="CHEBI:83421"/>
        <dbReference type="ChEBI" id="CHEBI:456216"/>
        <dbReference type="EC" id="2.7.11.1"/>
    </reaction>
</comment>
<feature type="domain" description="KA1" evidence="10">
    <location>
        <begin position="129"/>
        <end position="178"/>
    </location>
</feature>
<organism evidence="11 12">
    <name type="scientific">Homarus americanus</name>
    <name type="common">American lobster</name>
    <dbReference type="NCBI Taxonomy" id="6706"/>
    <lineage>
        <taxon>Eukaryota</taxon>
        <taxon>Metazoa</taxon>
        <taxon>Ecdysozoa</taxon>
        <taxon>Arthropoda</taxon>
        <taxon>Crustacea</taxon>
        <taxon>Multicrustacea</taxon>
        <taxon>Malacostraca</taxon>
        <taxon>Eumalacostraca</taxon>
        <taxon>Eucarida</taxon>
        <taxon>Decapoda</taxon>
        <taxon>Pleocyemata</taxon>
        <taxon>Astacidea</taxon>
        <taxon>Nephropoidea</taxon>
        <taxon>Nephropidae</taxon>
        <taxon>Homarus</taxon>
    </lineage>
</organism>
<feature type="compositionally biased region" description="Low complexity" evidence="9">
    <location>
        <begin position="179"/>
        <end position="198"/>
    </location>
</feature>
<dbReference type="AlphaFoldDB" id="A0A8J5MNV0"/>
<dbReference type="Gene3D" id="3.30.310.80">
    <property type="entry name" value="Kinase associated domain 1, KA1"/>
    <property type="match status" value="1"/>
</dbReference>
<dbReference type="GO" id="GO:0005524">
    <property type="term" value="F:ATP binding"/>
    <property type="evidence" value="ECO:0007669"/>
    <property type="project" value="UniProtKB-KW"/>
</dbReference>
<comment type="caution">
    <text evidence="11">The sequence shown here is derived from an EMBL/GenBank/DDBJ whole genome shotgun (WGS) entry which is preliminary data.</text>
</comment>
<keyword evidence="6" id="KW-0067">ATP-binding</keyword>
<feature type="region of interest" description="Disordered" evidence="9">
    <location>
        <begin position="179"/>
        <end position="207"/>
    </location>
</feature>
<keyword evidence="12" id="KW-1185">Reference proteome</keyword>
<dbReference type="PROSITE" id="PS50032">
    <property type="entry name" value="KA1"/>
    <property type="match status" value="1"/>
</dbReference>
<reference evidence="11" key="1">
    <citation type="journal article" date="2021" name="Sci. Adv.">
        <title>The American lobster genome reveals insights on longevity, neural, and immune adaptations.</title>
        <authorList>
            <person name="Polinski J.M."/>
            <person name="Zimin A.V."/>
            <person name="Clark K.F."/>
            <person name="Kohn A.B."/>
            <person name="Sadowski N."/>
            <person name="Timp W."/>
            <person name="Ptitsyn A."/>
            <person name="Khanna P."/>
            <person name="Romanova D.Y."/>
            <person name="Williams P."/>
            <person name="Greenwood S.J."/>
            <person name="Moroz L.L."/>
            <person name="Walt D.R."/>
            <person name="Bodnar A.G."/>
        </authorList>
    </citation>
    <scope>NUCLEOTIDE SEQUENCE</scope>
    <source>
        <strain evidence="11">GMGI-L3</strain>
    </source>
</reference>
<evidence type="ECO:0000313" key="11">
    <source>
        <dbReference type="EMBL" id="KAG7158333.1"/>
    </source>
</evidence>
<evidence type="ECO:0000256" key="8">
    <source>
        <dbReference type="ARBA" id="ARBA00048679"/>
    </source>
</evidence>
<dbReference type="InterPro" id="IPR001772">
    <property type="entry name" value="KA1_dom"/>
</dbReference>
<name>A0A8J5MNV0_HOMAM</name>
<evidence type="ECO:0000259" key="10">
    <source>
        <dbReference type="PROSITE" id="PS50032"/>
    </source>
</evidence>
<keyword evidence="3" id="KW-0808">Transferase</keyword>
<accession>A0A8J5MNV0</accession>
<evidence type="ECO:0000256" key="3">
    <source>
        <dbReference type="ARBA" id="ARBA00022679"/>
    </source>
</evidence>
<sequence>MKGKSPRLIPKVTPLGEIPYLESYRHPDLYLIPNNDDWGWTPDRTPRSSRKVFGSIEKRLDKMRNMLTPRRKLNSDSGPLIVESKNLYNVSTTGSRNPDQVLHDLRRALQNKGILCNQKGYTLRGKVRDDVGGAKLSFELEVCRVPRLDVVGIRRKRLKGDAWIYKRVCEEILRLAQSSSSNNTPTSSTTNTPVNVSTGAEQTNVSV</sequence>
<dbReference type="FunFam" id="3.30.310.80:FF:000011">
    <property type="entry name" value="Non-specific serine/threonine protein kinase"/>
    <property type="match status" value="1"/>
</dbReference>
<dbReference type="CDD" id="cd12198">
    <property type="entry name" value="MELK_C"/>
    <property type="match status" value="1"/>
</dbReference>
<dbReference type="GO" id="GO:0004674">
    <property type="term" value="F:protein serine/threonine kinase activity"/>
    <property type="evidence" value="ECO:0007669"/>
    <property type="project" value="UniProtKB-KW"/>
</dbReference>
<evidence type="ECO:0000256" key="9">
    <source>
        <dbReference type="SAM" id="MobiDB-lite"/>
    </source>
</evidence>
<evidence type="ECO:0000256" key="1">
    <source>
        <dbReference type="ARBA" id="ARBA00012513"/>
    </source>
</evidence>
<evidence type="ECO:0000313" key="12">
    <source>
        <dbReference type="Proteomes" id="UP000747542"/>
    </source>
</evidence>
<evidence type="ECO:0000256" key="2">
    <source>
        <dbReference type="ARBA" id="ARBA00022527"/>
    </source>
</evidence>
<dbReference type="Proteomes" id="UP000747542">
    <property type="component" value="Unassembled WGS sequence"/>
</dbReference>
<dbReference type="EC" id="2.7.11.1" evidence="1"/>
<protein>
    <recommendedName>
        <fullName evidence="1">non-specific serine/threonine protein kinase</fullName>
        <ecNumber evidence="1">2.7.11.1</ecNumber>
    </recommendedName>
</protein>
<dbReference type="InterPro" id="IPR028375">
    <property type="entry name" value="KA1/Ssp2_C"/>
</dbReference>
<evidence type="ECO:0000256" key="4">
    <source>
        <dbReference type="ARBA" id="ARBA00022741"/>
    </source>
</evidence>
<comment type="catalytic activity">
    <reaction evidence="7">
        <text>L-threonyl-[protein] + ATP = O-phospho-L-threonyl-[protein] + ADP + H(+)</text>
        <dbReference type="Rhea" id="RHEA:46608"/>
        <dbReference type="Rhea" id="RHEA-COMP:11060"/>
        <dbReference type="Rhea" id="RHEA-COMP:11605"/>
        <dbReference type="ChEBI" id="CHEBI:15378"/>
        <dbReference type="ChEBI" id="CHEBI:30013"/>
        <dbReference type="ChEBI" id="CHEBI:30616"/>
        <dbReference type="ChEBI" id="CHEBI:61977"/>
        <dbReference type="ChEBI" id="CHEBI:456216"/>
        <dbReference type="EC" id="2.7.11.1"/>
    </reaction>
</comment>
<evidence type="ECO:0000256" key="6">
    <source>
        <dbReference type="ARBA" id="ARBA00022840"/>
    </source>
</evidence>
<dbReference type="SUPFAM" id="SSF103243">
    <property type="entry name" value="KA1-like"/>
    <property type="match status" value="1"/>
</dbReference>
<gene>
    <name evidence="11" type="primary">melk-L</name>
    <name evidence="11" type="ORF">Hamer_G008984</name>
</gene>
<proteinExistence type="predicted"/>
<evidence type="ECO:0000256" key="5">
    <source>
        <dbReference type="ARBA" id="ARBA00022777"/>
    </source>
</evidence>
<evidence type="ECO:0000256" key="7">
    <source>
        <dbReference type="ARBA" id="ARBA00047899"/>
    </source>
</evidence>